<feature type="non-terminal residue" evidence="17">
    <location>
        <position position="1"/>
    </location>
</feature>
<name>A0A8S3Z5H1_9EUPU</name>
<dbReference type="PANTHER" id="PTHR23253">
    <property type="entry name" value="EUKARYOTIC TRANSLATION INITIATION FACTOR 4 GAMMA"/>
    <property type="match status" value="1"/>
</dbReference>
<evidence type="ECO:0000256" key="8">
    <source>
        <dbReference type="ARBA" id="ARBA00022845"/>
    </source>
</evidence>
<gene>
    <name evidence="17" type="ORF">CUNI_LOCUS10232</name>
</gene>
<feature type="compositionally biased region" description="Gly residues" evidence="14">
    <location>
        <begin position="427"/>
        <end position="446"/>
    </location>
</feature>
<dbReference type="Pfam" id="PF02854">
    <property type="entry name" value="MIF4G"/>
    <property type="match status" value="1"/>
</dbReference>
<dbReference type="Proteomes" id="UP000678393">
    <property type="component" value="Unassembled WGS sequence"/>
</dbReference>
<dbReference type="GO" id="GO:0003729">
    <property type="term" value="F:mRNA binding"/>
    <property type="evidence" value="ECO:0007669"/>
    <property type="project" value="TreeGrafter"/>
</dbReference>
<dbReference type="SMART" id="SM00544">
    <property type="entry name" value="MA3"/>
    <property type="match status" value="1"/>
</dbReference>
<feature type="region of interest" description="Disordered" evidence="14">
    <location>
        <begin position="371"/>
        <end position="522"/>
    </location>
</feature>
<feature type="domain" description="W2" evidence="15">
    <location>
        <begin position="796"/>
        <end position="976"/>
    </location>
</feature>
<evidence type="ECO:0000256" key="10">
    <source>
        <dbReference type="ARBA" id="ARBA00022990"/>
    </source>
</evidence>
<evidence type="ECO:0000259" key="15">
    <source>
        <dbReference type="PROSITE" id="PS51363"/>
    </source>
</evidence>
<evidence type="ECO:0000313" key="17">
    <source>
        <dbReference type="EMBL" id="CAG5124674.1"/>
    </source>
</evidence>
<keyword evidence="4" id="KW-1017">Isopeptide bond</keyword>
<evidence type="ECO:0000256" key="7">
    <source>
        <dbReference type="ARBA" id="ARBA00022843"/>
    </source>
</evidence>
<feature type="compositionally biased region" description="Basic and acidic residues" evidence="14">
    <location>
        <begin position="598"/>
        <end position="609"/>
    </location>
</feature>
<evidence type="ECO:0000256" key="12">
    <source>
        <dbReference type="ARBA" id="ARBA00040449"/>
    </source>
</evidence>
<accession>A0A8S3Z5H1</accession>
<dbReference type="Pfam" id="PF02020">
    <property type="entry name" value="W2"/>
    <property type="match status" value="1"/>
</dbReference>
<feature type="region of interest" description="Disordered" evidence="14">
    <location>
        <begin position="547"/>
        <end position="570"/>
    </location>
</feature>
<evidence type="ECO:0000256" key="5">
    <source>
        <dbReference type="ARBA" id="ARBA00022540"/>
    </source>
</evidence>
<keyword evidence="3" id="KW-0678">Repressor</keyword>
<comment type="subunit">
    <text evidence="13">Interacts with the serine/threonine protein kinases MKNK1 and MKNK2. Binds EIF4A and EIF3. Interacts with MIF4GD. Interacts with DAZAP2.</text>
</comment>
<feature type="region of interest" description="Disordered" evidence="14">
    <location>
        <begin position="1"/>
        <end position="57"/>
    </location>
</feature>
<comment type="similarity">
    <text evidence="1">Belongs to the eukaryotic initiation factor 4G family.</text>
</comment>
<dbReference type="PROSITE" id="PS51366">
    <property type="entry name" value="MI"/>
    <property type="match status" value="1"/>
</dbReference>
<keyword evidence="2" id="KW-0488">Methylation</keyword>
<evidence type="ECO:0000313" key="18">
    <source>
        <dbReference type="Proteomes" id="UP000678393"/>
    </source>
</evidence>
<dbReference type="InterPro" id="IPR003307">
    <property type="entry name" value="W2_domain"/>
</dbReference>
<evidence type="ECO:0000256" key="6">
    <source>
        <dbReference type="ARBA" id="ARBA00022553"/>
    </source>
</evidence>
<feature type="compositionally biased region" description="Low complexity" evidence="14">
    <location>
        <begin position="381"/>
        <end position="426"/>
    </location>
</feature>
<dbReference type="PROSITE" id="PS51363">
    <property type="entry name" value="W2"/>
    <property type="match status" value="1"/>
</dbReference>
<sequence>SILDSQSSKGGVSPHLGGRDERPPTLQSSSGASSQTANTRWIPPSTQPRDGPKLKDKNDNIFRRVRGILNKLTPEKFDKLSLELLNVGIETEVILRGVILLIFEKALEEPKYSSLYAQLCHRLCEDSPNFDPPGNPVTTFRRLLLNKCQDEFENRSHATEVFDKKDVPLTEEECEQYHIVKKKMLGNIKFIGELGKLDMLHEGILHKCIKQLLEKKKNSQLKDMSEDLECLCQIMRTIGPRIDTPKARAWMDQYFERINQFAINSDLPSRIRFMLQDVIELRENDWKPRKIASEAGPKTITQIRQEAGANGPRGQNNQSLLQSRMHMNSIPGSNWKGGLGDIFSMPVGSLGNAIGVGPGVIQVDSFSTMPQTFNNMNRNRFSQQNPSYQNNFQNNFNNKGRGKPQQQQQDGSGSPNNQRRNNNNNNQGGGGGNSASGSGSGVGGGYNNQTNYQPNSHFQQQSQNKQGGASRDLPPRFQRMAQQQQTQQPGVGLSGSNIMISGSAPLGAPNQPSPSASPPLSIITPVTNGLKEEVSLRPVKNFNVFKPNTPSMLPRSAQAQNPAPRESSFAAKKSTDISEMLNPLLDKQQQQQPALAKQTKEEKTKSPVKEKLTKEKIVDKITTLMSQCHVNHNVADAVADIKDMNIPRRMIPELLAKIMLDSLGKTDVEQELSMKLIDDLKSENVISSDQFMEGFRQVCNHMSELETDIPLVKSHVAQFGALAATLGLVSLKELSEPFEGGVHYPLFLLCLQHMHKIKDKQWLVDTFNRSKLDLQKMLPELDQRKERMLEILEDRGLSFIFPLLRIQAELGRQIAAEPVAASLFKWIKEKVDPSLQSDPGFINVLVTCILKYITSESTLKDNADVTLTPEKSLMDKEKELLEKLKGVLQLFLQDHSNLQMAALYAVQVFCYTNQFPKGMFLRFFVNLYDMEVIDEEVYLRWKEEVNDQYPGKGKALFQVNQWLNWLEQADDDEESEEDE</sequence>
<reference evidence="17" key="1">
    <citation type="submission" date="2021-04" db="EMBL/GenBank/DDBJ databases">
        <authorList>
            <consortium name="Molecular Ecology Group"/>
        </authorList>
    </citation>
    <scope>NUCLEOTIDE SEQUENCE</scope>
</reference>
<comment type="caution">
    <text evidence="17">The sequence shown here is derived from an EMBL/GenBank/DDBJ whole genome shotgun (WGS) entry which is preliminary data.</text>
</comment>
<keyword evidence="10" id="KW-0007">Acetylation</keyword>
<feature type="compositionally biased region" description="Polar residues" evidence="14">
    <location>
        <begin position="371"/>
        <end position="380"/>
    </location>
</feature>
<organism evidence="17 18">
    <name type="scientific">Candidula unifasciata</name>
    <dbReference type="NCBI Taxonomy" id="100452"/>
    <lineage>
        <taxon>Eukaryota</taxon>
        <taxon>Metazoa</taxon>
        <taxon>Spiralia</taxon>
        <taxon>Lophotrochozoa</taxon>
        <taxon>Mollusca</taxon>
        <taxon>Gastropoda</taxon>
        <taxon>Heterobranchia</taxon>
        <taxon>Euthyneura</taxon>
        <taxon>Panpulmonata</taxon>
        <taxon>Eupulmonata</taxon>
        <taxon>Stylommatophora</taxon>
        <taxon>Helicina</taxon>
        <taxon>Helicoidea</taxon>
        <taxon>Geomitridae</taxon>
        <taxon>Candidula</taxon>
    </lineage>
</organism>
<evidence type="ECO:0000256" key="11">
    <source>
        <dbReference type="ARBA" id="ARBA00037759"/>
    </source>
</evidence>
<evidence type="ECO:0000256" key="2">
    <source>
        <dbReference type="ARBA" id="ARBA00022481"/>
    </source>
</evidence>
<keyword evidence="18" id="KW-1185">Reference proteome</keyword>
<dbReference type="InterPro" id="IPR003890">
    <property type="entry name" value="MIF4G-like_typ-3"/>
</dbReference>
<feature type="compositionally biased region" description="Polar residues" evidence="14">
    <location>
        <begin position="25"/>
        <end position="39"/>
    </location>
</feature>
<dbReference type="OrthoDB" id="514777at2759"/>
<feature type="compositionally biased region" description="Polar residues" evidence="14">
    <location>
        <begin position="1"/>
        <end position="10"/>
    </location>
</feature>
<dbReference type="GO" id="GO:0003743">
    <property type="term" value="F:translation initiation factor activity"/>
    <property type="evidence" value="ECO:0007669"/>
    <property type="project" value="UniProtKB-KW"/>
</dbReference>
<evidence type="ECO:0000259" key="16">
    <source>
        <dbReference type="PROSITE" id="PS51366"/>
    </source>
</evidence>
<comment type="function">
    <text evidence="11">Appears to play a role in the switch from cap-dependent to IRES-mediated translation during mitosis, apoptosis and viral infection. Cleaved by some caspases and viral proteases.</text>
</comment>
<keyword evidence="9" id="KW-0648">Protein biosynthesis</keyword>
<keyword evidence="5" id="KW-0396">Initiation factor</keyword>
<dbReference type="GO" id="GO:0006417">
    <property type="term" value="P:regulation of translation"/>
    <property type="evidence" value="ECO:0007669"/>
    <property type="project" value="UniProtKB-KW"/>
</dbReference>
<dbReference type="InterPro" id="IPR016024">
    <property type="entry name" value="ARM-type_fold"/>
</dbReference>
<dbReference type="FunFam" id="1.25.40.180:FF:000007">
    <property type="entry name" value="Eukaryotic translation initiation factor 4 gamma 2"/>
    <property type="match status" value="1"/>
</dbReference>
<dbReference type="EMBL" id="CAJHNH020001836">
    <property type="protein sequence ID" value="CAG5124674.1"/>
    <property type="molecule type" value="Genomic_DNA"/>
</dbReference>
<evidence type="ECO:0000256" key="13">
    <source>
        <dbReference type="ARBA" id="ARBA00046720"/>
    </source>
</evidence>
<dbReference type="Pfam" id="PF02847">
    <property type="entry name" value="MA3"/>
    <property type="match status" value="1"/>
</dbReference>
<keyword evidence="6" id="KW-0597">Phosphoprotein</keyword>
<evidence type="ECO:0000256" key="14">
    <source>
        <dbReference type="SAM" id="MobiDB-lite"/>
    </source>
</evidence>
<feature type="compositionally biased region" description="Polar residues" evidence="14">
    <location>
        <begin position="449"/>
        <end position="467"/>
    </location>
</feature>
<protein>
    <recommendedName>
        <fullName evidence="12">Eukaryotic translation initiation factor 4 gamma 2</fullName>
    </recommendedName>
</protein>
<keyword evidence="7" id="KW-0832">Ubl conjugation</keyword>
<feature type="compositionally biased region" description="Low complexity" evidence="14">
    <location>
        <begin position="587"/>
        <end position="597"/>
    </location>
</feature>
<dbReference type="PANTHER" id="PTHR23253:SF9">
    <property type="entry name" value="EUKARYOTIC TRANSLATION INITIATION FACTOR 4 GAMMA 2"/>
    <property type="match status" value="1"/>
</dbReference>
<dbReference type="InterPro" id="IPR003891">
    <property type="entry name" value="Initiation_fac_eIF4g_MI"/>
</dbReference>
<feature type="compositionally biased region" description="Polar residues" evidence="14">
    <location>
        <begin position="547"/>
        <end position="561"/>
    </location>
</feature>
<feature type="region of interest" description="Disordered" evidence="14">
    <location>
        <begin position="587"/>
        <end position="609"/>
    </location>
</feature>
<keyword evidence="8" id="KW-0810">Translation regulation</keyword>
<dbReference type="AlphaFoldDB" id="A0A8S3Z5H1"/>
<dbReference type="SUPFAM" id="SSF48371">
    <property type="entry name" value="ARM repeat"/>
    <property type="match status" value="3"/>
</dbReference>
<evidence type="ECO:0000256" key="9">
    <source>
        <dbReference type="ARBA" id="ARBA00022917"/>
    </source>
</evidence>
<feature type="domain" description="MI" evidence="16">
    <location>
        <begin position="612"/>
        <end position="739"/>
    </location>
</feature>
<dbReference type="SMART" id="SM00543">
    <property type="entry name" value="MIF4G"/>
    <property type="match status" value="1"/>
</dbReference>
<evidence type="ECO:0000256" key="4">
    <source>
        <dbReference type="ARBA" id="ARBA00022499"/>
    </source>
</evidence>
<dbReference type="Gene3D" id="1.25.40.180">
    <property type="match status" value="3"/>
</dbReference>
<dbReference type="SMART" id="SM00515">
    <property type="entry name" value="eIF5C"/>
    <property type="match status" value="1"/>
</dbReference>
<evidence type="ECO:0000256" key="3">
    <source>
        <dbReference type="ARBA" id="ARBA00022491"/>
    </source>
</evidence>
<dbReference type="GO" id="GO:0016281">
    <property type="term" value="C:eukaryotic translation initiation factor 4F complex"/>
    <property type="evidence" value="ECO:0007669"/>
    <property type="project" value="TreeGrafter"/>
</dbReference>
<dbReference type="CDD" id="cd11559">
    <property type="entry name" value="W2_eIF4G1_like"/>
    <property type="match status" value="1"/>
</dbReference>
<evidence type="ECO:0000256" key="1">
    <source>
        <dbReference type="ARBA" id="ARBA00005775"/>
    </source>
</evidence>
<proteinExistence type="inferred from homology"/>
<dbReference type="FunFam" id="1.25.40.180:FF:000011">
    <property type="entry name" value="Eukaryotic translation initiation factor 4 gamma 2"/>
    <property type="match status" value="1"/>
</dbReference>